<proteinExistence type="inferred from homology"/>
<dbReference type="GO" id="GO:0003735">
    <property type="term" value="F:structural constituent of ribosome"/>
    <property type="evidence" value="ECO:0007669"/>
    <property type="project" value="InterPro"/>
</dbReference>
<dbReference type="RefSeq" id="WP_258543375.1">
    <property type="nucleotide sequence ID" value="NZ_OU015584.1"/>
</dbReference>
<dbReference type="InterPro" id="IPR001865">
    <property type="entry name" value="Ribosomal_uS2"/>
</dbReference>
<organism evidence="8 9">
    <name type="scientific">Parvicella tangerina</name>
    <dbReference type="NCBI Taxonomy" id="2829795"/>
    <lineage>
        <taxon>Bacteria</taxon>
        <taxon>Pseudomonadati</taxon>
        <taxon>Bacteroidota</taxon>
        <taxon>Flavobacteriia</taxon>
        <taxon>Flavobacteriales</taxon>
        <taxon>Parvicellaceae</taxon>
        <taxon>Parvicella</taxon>
    </lineage>
</organism>
<evidence type="ECO:0000256" key="7">
    <source>
        <dbReference type="SAM" id="MobiDB-lite"/>
    </source>
</evidence>
<dbReference type="PANTHER" id="PTHR12534">
    <property type="entry name" value="30S RIBOSOMAL PROTEIN S2 PROKARYOTIC AND ORGANELLAR"/>
    <property type="match status" value="1"/>
</dbReference>
<dbReference type="InterPro" id="IPR005706">
    <property type="entry name" value="Ribosomal_uS2_bac/mit/plastid"/>
</dbReference>
<keyword evidence="3 5" id="KW-0687">Ribonucleoprotein</keyword>
<dbReference type="NCBIfam" id="TIGR01011">
    <property type="entry name" value="rpsB_bact"/>
    <property type="match status" value="1"/>
</dbReference>
<dbReference type="PRINTS" id="PR00395">
    <property type="entry name" value="RIBOSOMALS2"/>
</dbReference>
<evidence type="ECO:0000256" key="3">
    <source>
        <dbReference type="ARBA" id="ARBA00023274"/>
    </source>
</evidence>
<dbReference type="GO" id="GO:0006412">
    <property type="term" value="P:translation"/>
    <property type="evidence" value="ECO:0007669"/>
    <property type="project" value="UniProtKB-UniRule"/>
</dbReference>
<evidence type="ECO:0000256" key="4">
    <source>
        <dbReference type="ARBA" id="ARBA00035256"/>
    </source>
</evidence>
<dbReference type="GO" id="GO:0022627">
    <property type="term" value="C:cytosolic small ribosomal subunit"/>
    <property type="evidence" value="ECO:0007669"/>
    <property type="project" value="TreeGrafter"/>
</dbReference>
<comment type="similarity">
    <text evidence="1 5 6">Belongs to the universal ribosomal protein uS2 family.</text>
</comment>
<dbReference type="PROSITE" id="PS00963">
    <property type="entry name" value="RIBOSOMAL_S2_2"/>
    <property type="match status" value="1"/>
</dbReference>
<gene>
    <name evidence="5 8" type="primary">rpsB</name>
    <name evidence="8" type="ORF">CRYO30217_03187</name>
</gene>
<reference evidence="8" key="1">
    <citation type="submission" date="2021-04" db="EMBL/GenBank/DDBJ databases">
        <authorList>
            <person name="Rodrigo-Torres L."/>
            <person name="Arahal R. D."/>
            <person name="Lucena T."/>
        </authorList>
    </citation>
    <scope>NUCLEOTIDE SEQUENCE</scope>
    <source>
        <strain evidence="8">AS29M-1</strain>
    </source>
</reference>
<dbReference type="KEGG" id="ptan:CRYO30217_03187"/>
<dbReference type="AlphaFoldDB" id="A0A916NEE0"/>
<dbReference type="InterPro" id="IPR018130">
    <property type="entry name" value="Ribosomal_uS2_CS"/>
</dbReference>
<feature type="compositionally biased region" description="Basic and acidic residues" evidence="7">
    <location>
        <begin position="227"/>
        <end position="256"/>
    </location>
</feature>
<evidence type="ECO:0000313" key="9">
    <source>
        <dbReference type="Proteomes" id="UP000683507"/>
    </source>
</evidence>
<dbReference type="EMBL" id="OU015584">
    <property type="protein sequence ID" value="CAG5086582.1"/>
    <property type="molecule type" value="Genomic_DNA"/>
</dbReference>
<feature type="region of interest" description="Disordered" evidence="7">
    <location>
        <begin position="227"/>
        <end position="270"/>
    </location>
</feature>
<dbReference type="Gene3D" id="1.10.287.610">
    <property type="entry name" value="Helix hairpin bin"/>
    <property type="match status" value="1"/>
</dbReference>
<dbReference type="Proteomes" id="UP000683507">
    <property type="component" value="Chromosome"/>
</dbReference>
<dbReference type="Pfam" id="PF00318">
    <property type="entry name" value="Ribosomal_S2"/>
    <property type="match status" value="1"/>
</dbReference>
<keyword evidence="9" id="KW-1185">Reference proteome</keyword>
<dbReference type="PROSITE" id="PS00962">
    <property type="entry name" value="RIBOSOMAL_S2_1"/>
    <property type="match status" value="1"/>
</dbReference>
<keyword evidence="2 5" id="KW-0689">Ribosomal protein</keyword>
<evidence type="ECO:0000256" key="1">
    <source>
        <dbReference type="ARBA" id="ARBA00006242"/>
    </source>
</evidence>
<protein>
    <recommendedName>
        <fullName evidence="4 5">Small ribosomal subunit protein uS2</fullName>
    </recommendedName>
</protein>
<evidence type="ECO:0000256" key="2">
    <source>
        <dbReference type="ARBA" id="ARBA00022980"/>
    </source>
</evidence>
<evidence type="ECO:0000256" key="6">
    <source>
        <dbReference type="RuleBase" id="RU003631"/>
    </source>
</evidence>
<evidence type="ECO:0000256" key="5">
    <source>
        <dbReference type="HAMAP-Rule" id="MF_00291"/>
    </source>
</evidence>
<dbReference type="CDD" id="cd01425">
    <property type="entry name" value="RPS2"/>
    <property type="match status" value="1"/>
</dbReference>
<dbReference type="Gene3D" id="3.40.50.10490">
    <property type="entry name" value="Glucose-6-phosphate isomerase like protein, domain 1"/>
    <property type="match status" value="1"/>
</dbReference>
<sequence length="270" mass="30001">MAKTNFEDLLKAGVHFGHLKSKWNPAMAPYVFGERKGIHIIDLNKTVKKIDEAANALQSIAKSGRKVLFVATKKQAQEILEERMKGTTMPYITERWPGGLLTNFKTTRRTIKKMSAIEKLITDKDNVNISKRERLQKSRQKAKLDKVFGNIVDMSRLPAAIFIVDIKKEAIALAEAKKLGIPVFAMVDTNSDPSDVEFVIPSNDDATKSIDLVVSVMADAIKEGLEERKAGKAKAAKEKEEAKAQEETAKAESAKEEEVEEATEEKTTAK</sequence>
<name>A0A916NEE0_9FLAO</name>
<accession>A0A916NEE0</accession>
<dbReference type="InterPro" id="IPR023591">
    <property type="entry name" value="Ribosomal_uS2_flav_dom_sf"/>
</dbReference>
<evidence type="ECO:0000313" key="8">
    <source>
        <dbReference type="EMBL" id="CAG5086582.1"/>
    </source>
</evidence>
<dbReference type="PANTHER" id="PTHR12534:SF0">
    <property type="entry name" value="SMALL RIBOSOMAL SUBUNIT PROTEIN US2M"/>
    <property type="match status" value="1"/>
</dbReference>
<dbReference type="HAMAP" id="MF_00291_B">
    <property type="entry name" value="Ribosomal_uS2_B"/>
    <property type="match status" value="1"/>
</dbReference>
<dbReference type="SUPFAM" id="SSF52313">
    <property type="entry name" value="Ribosomal protein S2"/>
    <property type="match status" value="1"/>
</dbReference>